<organism evidence="2">
    <name type="scientific">Sesamum angustifolium</name>
    <dbReference type="NCBI Taxonomy" id="2727405"/>
    <lineage>
        <taxon>Eukaryota</taxon>
        <taxon>Viridiplantae</taxon>
        <taxon>Streptophyta</taxon>
        <taxon>Embryophyta</taxon>
        <taxon>Tracheophyta</taxon>
        <taxon>Spermatophyta</taxon>
        <taxon>Magnoliopsida</taxon>
        <taxon>eudicotyledons</taxon>
        <taxon>Gunneridae</taxon>
        <taxon>Pentapetalae</taxon>
        <taxon>asterids</taxon>
        <taxon>lamiids</taxon>
        <taxon>Lamiales</taxon>
        <taxon>Pedaliaceae</taxon>
        <taxon>Sesamum</taxon>
    </lineage>
</organism>
<comment type="caution">
    <text evidence="2">The sequence shown here is derived from an EMBL/GenBank/DDBJ whole genome shotgun (WGS) entry which is preliminary data.</text>
</comment>
<reference evidence="2" key="2">
    <citation type="journal article" date="2024" name="Plant">
        <title>Genomic evolution and insights into agronomic trait innovations of Sesamum species.</title>
        <authorList>
            <person name="Miao H."/>
            <person name="Wang L."/>
            <person name="Qu L."/>
            <person name="Liu H."/>
            <person name="Sun Y."/>
            <person name="Le M."/>
            <person name="Wang Q."/>
            <person name="Wei S."/>
            <person name="Zheng Y."/>
            <person name="Lin W."/>
            <person name="Duan Y."/>
            <person name="Cao H."/>
            <person name="Xiong S."/>
            <person name="Wang X."/>
            <person name="Wei L."/>
            <person name="Li C."/>
            <person name="Ma Q."/>
            <person name="Ju M."/>
            <person name="Zhao R."/>
            <person name="Li G."/>
            <person name="Mu C."/>
            <person name="Tian Q."/>
            <person name="Mei H."/>
            <person name="Zhang T."/>
            <person name="Gao T."/>
            <person name="Zhang H."/>
        </authorList>
    </citation>
    <scope>NUCLEOTIDE SEQUENCE</scope>
    <source>
        <strain evidence="2">G01</strain>
    </source>
</reference>
<name>A0AAW2JB90_9LAMI</name>
<reference evidence="2" key="1">
    <citation type="submission" date="2020-06" db="EMBL/GenBank/DDBJ databases">
        <authorList>
            <person name="Li T."/>
            <person name="Hu X."/>
            <person name="Zhang T."/>
            <person name="Song X."/>
            <person name="Zhang H."/>
            <person name="Dai N."/>
            <person name="Sheng W."/>
            <person name="Hou X."/>
            <person name="Wei L."/>
        </authorList>
    </citation>
    <scope>NUCLEOTIDE SEQUENCE</scope>
    <source>
        <strain evidence="2">G01</strain>
        <tissue evidence="2">Leaf</tissue>
    </source>
</reference>
<feature type="compositionally biased region" description="Basic residues" evidence="1">
    <location>
        <begin position="1"/>
        <end position="11"/>
    </location>
</feature>
<protein>
    <submittedName>
        <fullName evidence="2">Uncharacterized protein</fullName>
    </submittedName>
</protein>
<sequence>MKLLQHYHRRGSTCSNEAPQDHPMRESADFHTNATPTFVGTRLRENPGRNPRRVPENTPWARTTMLQPLHPYGAVLNLDVIDFRNIEKLIDEWVAAIKIAAATTLELDKENFIKLVEFKLGGFCEDRMG</sequence>
<dbReference type="AlphaFoldDB" id="A0AAW2JB90"/>
<evidence type="ECO:0000313" key="2">
    <source>
        <dbReference type="EMBL" id="KAL0291627.1"/>
    </source>
</evidence>
<dbReference type="EMBL" id="JACGWK010001277">
    <property type="protein sequence ID" value="KAL0291627.1"/>
    <property type="molecule type" value="Genomic_DNA"/>
</dbReference>
<accession>A0AAW2JB90</accession>
<gene>
    <name evidence="2" type="ORF">Sangu_3262300</name>
</gene>
<feature type="region of interest" description="Disordered" evidence="1">
    <location>
        <begin position="1"/>
        <end position="25"/>
    </location>
</feature>
<evidence type="ECO:0000256" key="1">
    <source>
        <dbReference type="SAM" id="MobiDB-lite"/>
    </source>
</evidence>
<proteinExistence type="predicted"/>